<protein>
    <submittedName>
        <fullName evidence="2">Uncharacterized protein</fullName>
    </submittedName>
</protein>
<proteinExistence type="predicted"/>
<evidence type="ECO:0000313" key="2">
    <source>
        <dbReference type="EMBL" id="KAF8785411.1"/>
    </source>
</evidence>
<keyword evidence="1" id="KW-0812">Transmembrane</keyword>
<dbReference type="Proteomes" id="UP000807504">
    <property type="component" value="Unassembled WGS sequence"/>
</dbReference>
<name>A0A8T0F3J1_ARGBR</name>
<organism evidence="2 3">
    <name type="scientific">Argiope bruennichi</name>
    <name type="common">Wasp spider</name>
    <name type="synonym">Aranea bruennichi</name>
    <dbReference type="NCBI Taxonomy" id="94029"/>
    <lineage>
        <taxon>Eukaryota</taxon>
        <taxon>Metazoa</taxon>
        <taxon>Ecdysozoa</taxon>
        <taxon>Arthropoda</taxon>
        <taxon>Chelicerata</taxon>
        <taxon>Arachnida</taxon>
        <taxon>Araneae</taxon>
        <taxon>Araneomorphae</taxon>
        <taxon>Entelegynae</taxon>
        <taxon>Araneoidea</taxon>
        <taxon>Araneidae</taxon>
        <taxon>Argiope</taxon>
    </lineage>
</organism>
<accession>A0A8T0F3J1</accession>
<keyword evidence="1" id="KW-1133">Transmembrane helix</keyword>
<reference evidence="2" key="2">
    <citation type="submission" date="2020-06" db="EMBL/GenBank/DDBJ databases">
        <authorList>
            <person name="Sheffer M."/>
        </authorList>
    </citation>
    <scope>NUCLEOTIDE SEQUENCE</scope>
</reference>
<evidence type="ECO:0000256" key="1">
    <source>
        <dbReference type="SAM" id="Phobius"/>
    </source>
</evidence>
<dbReference type="EMBL" id="JABXBU010000030">
    <property type="protein sequence ID" value="KAF8785411.1"/>
    <property type="molecule type" value="Genomic_DNA"/>
</dbReference>
<comment type="caution">
    <text evidence="2">The sequence shown here is derived from an EMBL/GenBank/DDBJ whole genome shotgun (WGS) entry which is preliminary data.</text>
</comment>
<reference evidence="2" key="1">
    <citation type="journal article" date="2020" name="bioRxiv">
        <title>Chromosome-level reference genome of the European wasp spider Argiope bruennichi: a resource for studies on range expansion and evolutionary adaptation.</title>
        <authorList>
            <person name="Sheffer M.M."/>
            <person name="Hoppe A."/>
            <person name="Krehenwinkel H."/>
            <person name="Uhl G."/>
            <person name="Kuss A.W."/>
            <person name="Jensen L."/>
            <person name="Jensen C."/>
            <person name="Gillespie R.G."/>
            <person name="Hoff K.J."/>
            <person name="Prost S."/>
        </authorList>
    </citation>
    <scope>NUCLEOTIDE SEQUENCE</scope>
</reference>
<evidence type="ECO:0000313" key="3">
    <source>
        <dbReference type="Proteomes" id="UP000807504"/>
    </source>
</evidence>
<dbReference type="SUPFAM" id="SSF53850">
    <property type="entry name" value="Periplasmic binding protein-like II"/>
    <property type="match status" value="1"/>
</dbReference>
<gene>
    <name evidence="2" type="ORF">HNY73_010953</name>
</gene>
<feature type="transmembrane region" description="Helical" evidence="1">
    <location>
        <begin position="6"/>
        <end position="27"/>
    </location>
</feature>
<dbReference type="AlphaFoldDB" id="A0A8T0F3J1"/>
<keyword evidence="3" id="KW-1185">Reference proteome</keyword>
<keyword evidence="1" id="KW-0472">Membrane</keyword>
<sequence length="76" mass="8695">MKEYVWFKISTFLSLTFLMVNLITIPMRTRRTRNVLKLQGANLTVAIKQEADIGVSGLGISNERSEAVNFTTPYHY</sequence>
<dbReference type="Gene3D" id="3.40.190.10">
    <property type="entry name" value="Periplasmic binding protein-like II"/>
    <property type="match status" value="1"/>
</dbReference>